<dbReference type="PROSITE" id="PS51257">
    <property type="entry name" value="PROKAR_LIPOPROTEIN"/>
    <property type="match status" value="1"/>
</dbReference>
<dbReference type="AlphaFoldDB" id="A0A9D1JYD7"/>
<feature type="region of interest" description="Disordered" evidence="1">
    <location>
        <begin position="24"/>
        <end position="72"/>
    </location>
</feature>
<accession>A0A9D1JYD7</accession>
<dbReference type="SUPFAM" id="SSF69360">
    <property type="entry name" value="Cell wall binding repeat"/>
    <property type="match status" value="1"/>
</dbReference>
<reference evidence="3" key="2">
    <citation type="journal article" date="2021" name="PeerJ">
        <title>Extensive microbial diversity within the chicken gut microbiome revealed by metagenomics and culture.</title>
        <authorList>
            <person name="Gilroy R."/>
            <person name="Ravi A."/>
            <person name="Getino M."/>
            <person name="Pursley I."/>
            <person name="Horton D.L."/>
            <person name="Alikhan N.F."/>
            <person name="Baker D."/>
            <person name="Gharbi K."/>
            <person name="Hall N."/>
            <person name="Watson M."/>
            <person name="Adriaenssens E.M."/>
            <person name="Foster-Nyarko E."/>
            <person name="Jarju S."/>
            <person name="Secka A."/>
            <person name="Antonio M."/>
            <person name="Oren A."/>
            <person name="Chaudhuri R.R."/>
            <person name="La Ragione R."/>
            <person name="Hildebrand F."/>
            <person name="Pallen M.J."/>
        </authorList>
    </citation>
    <scope>NUCLEOTIDE SEQUENCE</scope>
    <source>
        <strain evidence="3">CHK199-13235</strain>
    </source>
</reference>
<dbReference type="InterPro" id="IPR032774">
    <property type="entry name" value="WG_beta_rep"/>
</dbReference>
<gene>
    <name evidence="3" type="ORF">IAB51_01410</name>
</gene>
<reference evidence="3" key="1">
    <citation type="submission" date="2020-10" db="EMBL/GenBank/DDBJ databases">
        <authorList>
            <person name="Gilroy R."/>
        </authorList>
    </citation>
    <scope>NUCLEOTIDE SEQUENCE</scope>
    <source>
        <strain evidence="3">CHK199-13235</strain>
    </source>
</reference>
<evidence type="ECO:0000313" key="4">
    <source>
        <dbReference type="Proteomes" id="UP000824002"/>
    </source>
</evidence>
<feature type="signal peptide" evidence="2">
    <location>
        <begin position="1"/>
        <end position="19"/>
    </location>
</feature>
<protein>
    <submittedName>
        <fullName evidence="3">WG repeat-containing protein</fullName>
    </submittedName>
</protein>
<organism evidence="3 4">
    <name type="scientific">Candidatus Merdivicinus excrementipullorum</name>
    <dbReference type="NCBI Taxonomy" id="2840867"/>
    <lineage>
        <taxon>Bacteria</taxon>
        <taxon>Bacillati</taxon>
        <taxon>Bacillota</taxon>
        <taxon>Clostridia</taxon>
        <taxon>Eubacteriales</taxon>
        <taxon>Oscillospiraceae</taxon>
        <taxon>Oscillospiraceae incertae sedis</taxon>
        <taxon>Candidatus Merdivicinus</taxon>
    </lineage>
</organism>
<feature type="compositionally biased region" description="Acidic residues" evidence="1">
    <location>
        <begin position="43"/>
        <end position="53"/>
    </location>
</feature>
<dbReference type="Pfam" id="PF14903">
    <property type="entry name" value="WG_beta_rep"/>
    <property type="match status" value="2"/>
</dbReference>
<dbReference type="EMBL" id="DVJP01000015">
    <property type="protein sequence ID" value="HIS75444.1"/>
    <property type="molecule type" value="Genomic_DNA"/>
</dbReference>
<name>A0A9D1JYD7_9FIRM</name>
<keyword evidence="2" id="KW-0732">Signal</keyword>
<feature type="compositionally biased region" description="Low complexity" evidence="1">
    <location>
        <begin position="24"/>
        <end position="42"/>
    </location>
</feature>
<feature type="chain" id="PRO_5039587737" evidence="2">
    <location>
        <begin position="20"/>
        <end position="370"/>
    </location>
</feature>
<comment type="caution">
    <text evidence="3">The sequence shown here is derived from an EMBL/GenBank/DDBJ whole genome shotgun (WGS) entry which is preliminary data.</text>
</comment>
<sequence length="370" mass="40677">MMKRLLPLFLTLLLLSACGKQGLPAESSLPESSAAESSAAESQAEEVSEEPSAEESTAAESSGESSAQGTALAPVRTLEGEYEAMVPAGMDDVVFPSLSHGETSQFYTVRKEGLWGLIREDETEILSCQSEEPVYLCPLGHWVWLVSVGDWDKWDALSADLEQSTGYPLCPGHGGDSYQIFATEPGEAPRYFGGVEGGHGIEELKPEDTRGDTFFPTQYTALFYYEGEAVDIEPGGYWNFADIEGNVLCPDEEFDQVGWFSGEALAPVQKDGKWAYVDAEGNFATEFVYESCWGSNYFYNPDTEEYELEEPCYTYSLWDGFAPVVRDGQWGVLDETGKEIIPCQYEAGAPYPGGAFLKKDGVWGLYLLED</sequence>
<evidence type="ECO:0000256" key="1">
    <source>
        <dbReference type="SAM" id="MobiDB-lite"/>
    </source>
</evidence>
<proteinExistence type="predicted"/>
<evidence type="ECO:0000313" key="3">
    <source>
        <dbReference type="EMBL" id="HIS75444.1"/>
    </source>
</evidence>
<feature type="compositionally biased region" description="Low complexity" evidence="1">
    <location>
        <begin position="54"/>
        <end position="67"/>
    </location>
</feature>
<evidence type="ECO:0000256" key="2">
    <source>
        <dbReference type="SAM" id="SignalP"/>
    </source>
</evidence>
<dbReference type="Proteomes" id="UP000824002">
    <property type="component" value="Unassembled WGS sequence"/>
</dbReference>